<evidence type="ECO:0000256" key="1">
    <source>
        <dbReference type="SAM" id="Phobius"/>
    </source>
</evidence>
<dbReference type="Proteomes" id="UP000217889">
    <property type="component" value="Chromosome"/>
</dbReference>
<keyword evidence="1" id="KW-0812">Transmembrane</keyword>
<proteinExistence type="predicted"/>
<reference evidence="2 3" key="1">
    <citation type="journal article" date="2014" name="Int. J. Syst. Evol. Microbiol.">
        <title>Brachybacterium ginsengisoli sp. nov., isolated from soil of a ginseng field.</title>
        <authorList>
            <person name="Hoang V.A."/>
            <person name="Kim Y.J."/>
            <person name="Nguyen N.L."/>
            <person name="Yang D.C."/>
        </authorList>
    </citation>
    <scope>NUCLEOTIDE SEQUENCE [LARGE SCALE GENOMIC DNA]</scope>
    <source>
        <strain evidence="2 3">DCY80</strain>
    </source>
</reference>
<feature type="transmembrane region" description="Helical" evidence="1">
    <location>
        <begin position="71"/>
        <end position="92"/>
    </location>
</feature>
<accession>A0A291GXV7</accession>
<keyword evidence="3" id="KW-1185">Reference proteome</keyword>
<dbReference type="RefSeq" id="WP_096799509.1">
    <property type="nucleotide sequence ID" value="NZ_CP023564.1"/>
</dbReference>
<feature type="transmembrane region" description="Helical" evidence="1">
    <location>
        <begin position="45"/>
        <end position="64"/>
    </location>
</feature>
<sequence length="96" mass="10021">MSGPSRRPGSPQEDPRGGSAEISPLMIPMLFLGIVVGFLAGYFLLWWGLLVVAAVLGLAVTMVFSGRSRDAATGAVLGVLLGYIGLILVAFFRGVV</sequence>
<evidence type="ECO:0000313" key="3">
    <source>
        <dbReference type="Proteomes" id="UP000217889"/>
    </source>
</evidence>
<dbReference type="AlphaFoldDB" id="A0A291GXV7"/>
<dbReference type="KEGG" id="bgg:CFK41_09890"/>
<name>A0A291GXV7_9MICO</name>
<organism evidence="2 3">
    <name type="scientific">Brachybacterium ginsengisoli</name>
    <dbReference type="NCBI Taxonomy" id="1331682"/>
    <lineage>
        <taxon>Bacteria</taxon>
        <taxon>Bacillati</taxon>
        <taxon>Actinomycetota</taxon>
        <taxon>Actinomycetes</taxon>
        <taxon>Micrococcales</taxon>
        <taxon>Dermabacteraceae</taxon>
        <taxon>Brachybacterium</taxon>
    </lineage>
</organism>
<evidence type="ECO:0000313" key="2">
    <source>
        <dbReference type="EMBL" id="ATG55045.1"/>
    </source>
</evidence>
<protein>
    <submittedName>
        <fullName evidence="2">Uncharacterized protein</fullName>
    </submittedName>
</protein>
<keyword evidence="1" id="KW-0472">Membrane</keyword>
<gene>
    <name evidence="2" type="ORF">CFK41_09890</name>
</gene>
<keyword evidence="1" id="KW-1133">Transmembrane helix</keyword>
<feature type="transmembrane region" description="Helical" evidence="1">
    <location>
        <begin position="21"/>
        <end position="39"/>
    </location>
</feature>
<dbReference type="EMBL" id="CP023564">
    <property type="protein sequence ID" value="ATG55045.1"/>
    <property type="molecule type" value="Genomic_DNA"/>
</dbReference>